<feature type="transmembrane region" description="Helical" evidence="7">
    <location>
        <begin position="166"/>
        <end position="186"/>
    </location>
</feature>
<keyword evidence="4 7" id="KW-1133">Transmembrane helix</keyword>
<comment type="caution">
    <text evidence="9">The sequence shown here is derived from an EMBL/GenBank/DDBJ whole genome shotgun (WGS) entry which is preliminary data.</text>
</comment>
<evidence type="ECO:0000256" key="7">
    <source>
        <dbReference type="SAM" id="Phobius"/>
    </source>
</evidence>
<evidence type="ECO:0000256" key="5">
    <source>
        <dbReference type="ARBA" id="ARBA00023136"/>
    </source>
</evidence>
<dbReference type="Pfam" id="PF01545">
    <property type="entry name" value="Cation_efflux"/>
    <property type="match status" value="1"/>
</dbReference>
<dbReference type="InterPro" id="IPR027469">
    <property type="entry name" value="Cation_efflux_TMD_sf"/>
</dbReference>
<evidence type="ECO:0000313" key="9">
    <source>
        <dbReference type="EMBL" id="MFD3264398.1"/>
    </source>
</evidence>
<evidence type="ECO:0000256" key="6">
    <source>
        <dbReference type="SAM" id="MobiDB-lite"/>
    </source>
</evidence>
<dbReference type="Gene3D" id="1.20.1510.10">
    <property type="entry name" value="Cation efflux protein transmembrane domain"/>
    <property type="match status" value="1"/>
</dbReference>
<keyword evidence="5 7" id="KW-0472">Membrane</keyword>
<dbReference type="Proteomes" id="UP001598130">
    <property type="component" value="Unassembled WGS sequence"/>
</dbReference>
<feature type="compositionally biased region" description="Polar residues" evidence="6">
    <location>
        <begin position="34"/>
        <end position="43"/>
    </location>
</feature>
<proteinExistence type="predicted"/>
<accession>A0ABW6CMT7</accession>
<evidence type="ECO:0000256" key="4">
    <source>
        <dbReference type="ARBA" id="ARBA00022989"/>
    </source>
</evidence>
<dbReference type="RefSeq" id="WP_377369997.1">
    <property type="nucleotide sequence ID" value="NZ_JAOTJD010000017.1"/>
</dbReference>
<feature type="transmembrane region" description="Helical" evidence="7">
    <location>
        <begin position="229"/>
        <end position="247"/>
    </location>
</feature>
<dbReference type="InterPro" id="IPR058533">
    <property type="entry name" value="Cation_efflux_TM"/>
</dbReference>
<reference evidence="9 10" key="1">
    <citation type="submission" date="2022-09" db="EMBL/GenBank/DDBJ databases">
        <title>New species of Phenylobacterium.</title>
        <authorList>
            <person name="Mieszkin S."/>
        </authorList>
    </citation>
    <scope>NUCLEOTIDE SEQUENCE [LARGE SCALE GENOMIC DNA]</scope>
    <source>
        <strain evidence="9 10">HK31-G</strain>
    </source>
</reference>
<keyword evidence="3 7" id="KW-0812">Transmembrane</keyword>
<dbReference type="PANTHER" id="PTHR43840">
    <property type="entry name" value="MITOCHONDRIAL METAL TRANSPORTER 1-RELATED"/>
    <property type="match status" value="1"/>
</dbReference>
<feature type="domain" description="Cation efflux protein transmembrane" evidence="8">
    <location>
        <begin position="77"/>
        <end position="250"/>
    </location>
</feature>
<comment type="subcellular location">
    <subcellularLocation>
        <location evidence="1">Membrane</location>
        <topology evidence="1">Multi-pass membrane protein</topology>
    </subcellularLocation>
</comment>
<evidence type="ECO:0000313" key="10">
    <source>
        <dbReference type="Proteomes" id="UP001598130"/>
    </source>
</evidence>
<protein>
    <submittedName>
        <fullName evidence="9">Cation transporter</fullName>
    </submittedName>
</protein>
<name>A0ABW6CMT7_9CAUL</name>
<dbReference type="SUPFAM" id="SSF161111">
    <property type="entry name" value="Cation efflux protein transmembrane domain-like"/>
    <property type="match status" value="1"/>
</dbReference>
<feature type="region of interest" description="Disordered" evidence="6">
    <location>
        <begin position="28"/>
        <end position="51"/>
    </location>
</feature>
<evidence type="ECO:0000259" key="8">
    <source>
        <dbReference type="Pfam" id="PF01545"/>
    </source>
</evidence>
<dbReference type="EMBL" id="JAOTJD010000017">
    <property type="protein sequence ID" value="MFD3264398.1"/>
    <property type="molecule type" value="Genomic_DNA"/>
</dbReference>
<dbReference type="InterPro" id="IPR050291">
    <property type="entry name" value="CDF_Transporter"/>
</dbReference>
<gene>
    <name evidence="9" type="ORF">OCL97_10565</name>
</gene>
<sequence length="266" mass="27687">MMGASAVAIAPFAISPSQPPVERARLDDLRDPSATCTASQSLPGESARKAPADDCCAGKEHELVALSQIAGVKRVLQVVLAINLVMFVVEFATGLVANSTALMADSVDMLGDALVYGFSLHALGRSLRWRAGAAVAKGAIIALFGSGVVVEVVLKTLNGVTPTAPLMAMFGAIALVANLTCLVMLYRYCKRDVNMSSTFECSRNDVIANTGVLAAAGGVAMLGSGWPDILVGGIIAAMFFRSAVKVLREAWPQFRAARPSAAVAFD</sequence>
<organism evidence="9 10">
    <name type="scientific">Phenylobacterium ferrooxidans</name>
    <dbReference type="NCBI Taxonomy" id="2982689"/>
    <lineage>
        <taxon>Bacteria</taxon>
        <taxon>Pseudomonadati</taxon>
        <taxon>Pseudomonadota</taxon>
        <taxon>Alphaproteobacteria</taxon>
        <taxon>Caulobacterales</taxon>
        <taxon>Caulobacteraceae</taxon>
        <taxon>Phenylobacterium</taxon>
    </lineage>
</organism>
<dbReference type="PANTHER" id="PTHR43840:SF15">
    <property type="entry name" value="MITOCHONDRIAL METAL TRANSPORTER 1-RELATED"/>
    <property type="match status" value="1"/>
</dbReference>
<keyword evidence="2" id="KW-0813">Transport</keyword>
<evidence type="ECO:0000256" key="1">
    <source>
        <dbReference type="ARBA" id="ARBA00004141"/>
    </source>
</evidence>
<feature type="transmembrane region" description="Helical" evidence="7">
    <location>
        <begin position="206"/>
        <end position="223"/>
    </location>
</feature>
<keyword evidence="10" id="KW-1185">Reference proteome</keyword>
<evidence type="ECO:0000256" key="2">
    <source>
        <dbReference type="ARBA" id="ARBA00022448"/>
    </source>
</evidence>
<feature type="transmembrane region" description="Helical" evidence="7">
    <location>
        <begin position="75"/>
        <end position="97"/>
    </location>
</feature>
<evidence type="ECO:0000256" key="3">
    <source>
        <dbReference type="ARBA" id="ARBA00022692"/>
    </source>
</evidence>
<feature type="transmembrane region" description="Helical" evidence="7">
    <location>
        <begin position="134"/>
        <end position="154"/>
    </location>
</feature>